<dbReference type="AlphaFoldDB" id="A0A2K8N5H7"/>
<dbReference type="KEGG" id="kyr:CVV65_00940"/>
<comment type="function">
    <text evidence="4">Formation of pseudouridine at positions 38, 39 and 40 in the anticodon stem and loop of transfer RNAs.</text>
</comment>
<feature type="domain" description="Pseudouridine synthase I TruA alpha/beta" evidence="8">
    <location>
        <begin position="144"/>
        <end position="244"/>
    </location>
</feature>
<dbReference type="PANTHER" id="PTHR11142:SF0">
    <property type="entry name" value="TRNA PSEUDOURIDINE SYNTHASE-LIKE 1"/>
    <property type="match status" value="1"/>
</dbReference>
<dbReference type="RefSeq" id="WP_100666566.1">
    <property type="nucleotide sequence ID" value="NZ_CP024955.1"/>
</dbReference>
<keyword evidence="10" id="KW-1185">Reference proteome</keyword>
<evidence type="ECO:0000259" key="8">
    <source>
        <dbReference type="Pfam" id="PF01416"/>
    </source>
</evidence>
<sequence length="277" mass="30530">MYVKAKVAYDGTDYHGFQRQPGLRTVQGVLEGALGELAGREISIAGAGRTDAGVHARGQVVAFEWPGPIPWQRLERVLLRRLPEDLVVSNLEPAPESFHPRCSAVGKCYRYTLDQGVYPSVFLRRYAWHVPTQMDLGSMRRAALAAAGTHDYTSFCAAGTPVQNKVRTVYAIRLAEEPPFVHLYVFGNGFLYQMVRILVGTLVEVGLGKRSVESISGILAARDRRAAGVTAPAKGLTLWDVYYETGDFTRAWSGFLDLTAAAQYNEHGVFGPWNHEG</sequence>
<evidence type="ECO:0000256" key="4">
    <source>
        <dbReference type="HAMAP-Rule" id="MF_00171"/>
    </source>
</evidence>
<proteinExistence type="inferred from homology"/>
<dbReference type="Proteomes" id="UP000231932">
    <property type="component" value="Chromosome"/>
</dbReference>
<evidence type="ECO:0000256" key="6">
    <source>
        <dbReference type="PIRSR" id="PIRSR001430-2"/>
    </source>
</evidence>
<keyword evidence="3 4" id="KW-0413">Isomerase</keyword>
<dbReference type="HAMAP" id="MF_00171">
    <property type="entry name" value="TruA"/>
    <property type="match status" value="1"/>
</dbReference>
<dbReference type="InterPro" id="IPR001406">
    <property type="entry name" value="PsdUridine_synth_TruA"/>
</dbReference>
<dbReference type="CDD" id="cd02570">
    <property type="entry name" value="PseudoU_synth_EcTruA"/>
    <property type="match status" value="1"/>
</dbReference>
<dbReference type="InterPro" id="IPR020094">
    <property type="entry name" value="TruA/RsuA/RluB/E/F_N"/>
</dbReference>
<comment type="caution">
    <text evidence="4">Lacks conserved residue(s) required for the propagation of feature annotation.</text>
</comment>
<comment type="subunit">
    <text evidence="4">Homodimer.</text>
</comment>
<dbReference type="GO" id="GO:0003723">
    <property type="term" value="F:RNA binding"/>
    <property type="evidence" value="ECO:0007669"/>
    <property type="project" value="InterPro"/>
</dbReference>
<evidence type="ECO:0000256" key="2">
    <source>
        <dbReference type="ARBA" id="ARBA00022694"/>
    </source>
</evidence>
<evidence type="ECO:0000256" key="1">
    <source>
        <dbReference type="ARBA" id="ARBA00009375"/>
    </source>
</evidence>
<evidence type="ECO:0000313" key="10">
    <source>
        <dbReference type="Proteomes" id="UP000231932"/>
    </source>
</evidence>
<organism evidence="9 10">
    <name type="scientific">Kyrpidia spormannii</name>
    <dbReference type="NCBI Taxonomy" id="2055160"/>
    <lineage>
        <taxon>Bacteria</taxon>
        <taxon>Bacillati</taxon>
        <taxon>Bacillota</taxon>
        <taxon>Bacilli</taxon>
        <taxon>Bacillales</taxon>
        <taxon>Alicyclobacillaceae</taxon>
        <taxon>Kyrpidia</taxon>
    </lineage>
</organism>
<feature type="active site" description="Nucleophile" evidence="4 5">
    <location>
        <position position="51"/>
    </location>
</feature>
<feature type="binding site" evidence="4 6">
    <location>
        <position position="109"/>
    </location>
    <ligand>
        <name>substrate</name>
    </ligand>
</feature>
<keyword evidence="2 4" id="KW-0819">tRNA processing</keyword>
<dbReference type="OrthoDB" id="9811823at2"/>
<dbReference type="GO" id="GO:0160147">
    <property type="term" value="F:tRNA pseudouridine(38-40) synthase activity"/>
    <property type="evidence" value="ECO:0007669"/>
    <property type="project" value="UniProtKB-EC"/>
</dbReference>
<dbReference type="GO" id="GO:0031119">
    <property type="term" value="P:tRNA pseudouridine synthesis"/>
    <property type="evidence" value="ECO:0007669"/>
    <property type="project" value="UniProtKB-UniRule"/>
</dbReference>
<name>A0A2K8N5H7_9BACL</name>
<feature type="domain" description="Pseudouridine synthase I TruA alpha/beta" evidence="8">
    <location>
        <begin position="7"/>
        <end position="100"/>
    </location>
</feature>
<dbReference type="EC" id="5.4.99.12" evidence="4"/>
<evidence type="ECO:0000256" key="3">
    <source>
        <dbReference type="ARBA" id="ARBA00023235"/>
    </source>
</evidence>
<evidence type="ECO:0000313" key="9">
    <source>
        <dbReference type="EMBL" id="ATY83722.1"/>
    </source>
</evidence>
<comment type="catalytic activity">
    <reaction evidence="4 7">
        <text>uridine(38/39/40) in tRNA = pseudouridine(38/39/40) in tRNA</text>
        <dbReference type="Rhea" id="RHEA:22376"/>
        <dbReference type="Rhea" id="RHEA-COMP:10085"/>
        <dbReference type="Rhea" id="RHEA-COMP:10087"/>
        <dbReference type="ChEBI" id="CHEBI:65314"/>
        <dbReference type="ChEBI" id="CHEBI:65315"/>
        <dbReference type="EC" id="5.4.99.12"/>
    </reaction>
</comment>
<dbReference type="InterPro" id="IPR020097">
    <property type="entry name" value="PsdUridine_synth_TruA_a/b_dom"/>
</dbReference>
<dbReference type="Gene3D" id="3.30.70.580">
    <property type="entry name" value="Pseudouridine synthase I, catalytic domain, N-terminal subdomain"/>
    <property type="match status" value="1"/>
</dbReference>
<evidence type="ECO:0000256" key="7">
    <source>
        <dbReference type="RuleBase" id="RU003792"/>
    </source>
</evidence>
<reference evidence="10" key="1">
    <citation type="submission" date="2017-11" db="EMBL/GenBank/DDBJ databases">
        <title>Complete Genome Sequence of Kyrpidia sp. Strain EA-1, a thermophilic, hydrogen-oxidizing Bacterium, isolated from the Azores.</title>
        <authorList>
            <person name="Reiner J.E."/>
            <person name="Lapp C.J."/>
            <person name="Bunk B."/>
            <person name="Gescher J."/>
        </authorList>
    </citation>
    <scope>NUCLEOTIDE SEQUENCE [LARGE SCALE GENOMIC DNA]</scope>
    <source>
        <strain evidence="10">EA-1</strain>
    </source>
</reference>
<protein>
    <recommendedName>
        <fullName evidence="4">tRNA pseudouridine synthase A</fullName>
        <ecNumber evidence="4">5.4.99.12</ecNumber>
    </recommendedName>
    <alternativeName>
        <fullName evidence="4">tRNA pseudouridine(38-40) synthase</fullName>
    </alternativeName>
    <alternativeName>
        <fullName evidence="4">tRNA pseudouridylate synthase I</fullName>
    </alternativeName>
    <alternativeName>
        <fullName evidence="4">tRNA-uridine isomerase I</fullName>
    </alternativeName>
</protein>
<evidence type="ECO:0000256" key="5">
    <source>
        <dbReference type="PIRSR" id="PIRSR001430-1"/>
    </source>
</evidence>
<dbReference type="InterPro" id="IPR020095">
    <property type="entry name" value="PsdUridine_synth_TruA_C"/>
</dbReference>
<comment type="similarity">
    <text evidence="1 4 7">Belongs to the tRNA pseudouridine synthase TruA family.</text>
</comment>
<dbReference type="SUPFAM" id="SSF55120">
    <property type="entry name" value="Pseudouridine synthase"/>
    <property type="match status" value="1"/>
</dbReference>
<dbReference type="InterPro" id="IPR020103">
    <property type="entry name" value="PsdUridine_synth_cat_dom_sf"/>
</dbReference>
<dbReference type="EMBL" id="CP024955">
    <property type="protein sequence ID" value="ATY83722.1"/>
    <property type="molecule type" value="Genomic_DNA"/>
</dbReference>
<dbReference type="Gene3D" id="3.30.70.660">
    <property type="entry name" value="Pseudouridine synthase I, catalytic domain, C-terminal subdomain"/>
    <property type="match status" value="1"/>
</dbReference>
<dbReference type="PIRSF" id="PIRSF001430">
    <property type="entry name" value="tRNA_psdUrid_synth"/>
    <property type="match status" value="1"/>
</dbReference>
<accession>A0A2K8N5H7</accession>
<gene>
    <name evidence="4" type="primary">truA</name>
    <name evidence="9" type="ORF">CVV65_00940</name>
</gene>
<dbReference type="FunFam" id="3.30.70.580:FF:000001">
    <property type="entry name" value="tRNA pseudouridine synthase A"/>
    <property type="match status" value="1"/>
</dbReference>
<dbReference type="PANTHER" id="PTHR11142">
    <property type="entry name" value="PSEUDOURIDYLATE SYNTHASE"/>
    <property type="match status" value="1"/>
</dbReference>
<dbReference type="NCBIfam" id="TIGR00071">
    <property type="entry name" value="hisT_truA"/>
    <property type="match status" value="1"/>
</dbReference>
<dbReference type="Pfam" id="PF01416">
    <property type="entry name" value="PseudoU_synth_1"/>
    <property type="match status" value="2"/>
</dbReference>